<evidence type="ECO:0000313" key="1">
    <source>
        <dbReference type="EMBL" id="CAA38620.1"/>
    </source>
</evidence>
<protein>
    <submittedName>
        <fullName evidence="1">S.kluyveri linear plasmid pSKL DNA for open reading frames 1-10</fullName>
    </submittedName>
</protein>
<organism evidence="1">
    <name type="scientific">Lachancea kluyveri</name>
    <name type="common">Yeast</name>
    <name type="synonym">Saccharomyces kluyveri</name>
    <dbReference type="NCBI Taxonomy" id="4934"/>
    <lineage>
        <taxon>Eukaryota</taxon>
        <taxon>Fungi</taxon>
        <taxon>Dikarya</taxon>
        <taxon>Ascomycota</taxon>
        <taxon>Saccharomycotina</taxon>
        <taxon>Saccharomycetes</taxon>
        <taxon>Saccharomycetales</taxon>
        <taxon>Saccharomycetaceae</taxon>
        <taxon>Lachancea</taxon>
    </lineage>
</organism>
<geneLocation type="plasmid" evidence="1">
    <name>pSKL</name>
</geneLocation>
<reference evidence="1" key="1">
    <citation type="journal article" date="1991" name="Mol. Gen. Genet.">
        <title>Genome organization of the linear plasmid, pSKL, isolated from Saccharomyces kluyveri.</title>
        <authorList>
            <person name="Hishinuma F."/>
            <person name="Hirai K."/>
        </authorList>
    </citation>
    <scope>NUCLEOTIDE SEQUENCE</scope>
    <source>
        <strain evidence="1">UVC40</strain>
        <plasmid evidence="1">pSKL</plasmid>
    </source>
</reference>
<dbReference type="AlphaFoldDB" id="Q04318"/>
<dbReference type="EMBL" id="X54850">
    <property type="protein sequence ID" value="CAA38620.1"/>
    <property type="molecule type" value="Genomic_DNA"/>
</dbReference>
<keyword evidence="1" id="KW-0614">Plasmid</keyword>
<name>Q04318_LACKL</name>
<proteinExistence type="predicted"/>
<dbReference type="PIR" id="S15960">
    <property type="entry name" value="S15960"/>
</dbReference>
<sequence>MEMDDRLFSAYSGDYKTYYSGYISGEMSELEVACIKNGCFLNIKFSFETLKRFSHSRPDLCGYAVSKFISKNYINDYLIEKYKPFYVWYPSFCSYESYLYLLENFKFLKYNVGKAIIMLHYNDLYFSYDFEPEMELFVSASVFNNKEVYEDQLSKAKEIGYFYKYLDIDSESSLEVPLKENIETDFGFDPNTVYGENELCEEYERKFFRSFEFNKGIEGVKELDEVVRRMGGI</sequence>
<accession>Q04318</accession>